<dbReference type="SUPFAM" id="SSF51161">
    <property type="entry name" value="Trimeric LpxA-like enzymes"/>
    <property type="match status" value="1"/>
</dbReference>
<comment type="caution">
    <text evidence="3">The sequence shown here is derived from an EMBL/GenBank/DDBJ whole genome shotgun (WGS) entry which is preliminary data.</text>
</comment>
<gene>
    <name evidence="3" type="ORF">E6H01_13020</name>
</gene>
<evidence type="ECO:0000259" key="2">
    <source>
        <dbReference type="Pfam" id="PF22725"/>
    </source>
</evidence>
<dbReference type="PANTHER" id="PTHR43377:SF6">
    <property type="entry name" value="GFO_IDH_MOCA-LIKE OXIDOREDUCTASE N-TERMINAL DOMAIN-CONTAINING PROTEIN"/>
    <property type="match status" value="1"/>
</dbReference>
<dbReference type="Gene3D" id="2.160.10.10">
    <property type="entry name" value="Hexapeptide repeat proteins"/>
    <property type="match status" value="1"/>
</dbReference>
<dbReference type="GO" id="GO:0000166">
    <property type="term" value="F:nucleotide binding"/>
    <property type="evidence" value="ECO:0007669"/>
    <property type="project" value="InterPro"/>
</dbReference>
<feature type="domain" description="Gfo/Idh/MocA-like oxidoreductase N-terminal" evidence="1">
    <location>
        <begin position="5"/>
        <end position="121"/>
    </location>
</feature>
<evidence type="ECO:0000313" key="3">
    <source>
        <dbReference type="EMBL" id="TMI97767.1"/>
    </source>
</evidence>
<dbReference type="AlphaFoldDB" id="A0A537KPT7"/>
<sequence>MAQPKIALLGCGQWGRNLARNLAALGVLRGIADANPVLLEGVRTLYPDVTVMAEVGAVLDDPGFDACVIATPAALHFEMARRALESGKDVFVEKPLALTVKEGETLVEIADRLGRILMVGHLLEYHPATEKLRELVARGEIGKIQYVYSNRLNLGRIRTEENALWSFAPHDVHVLLRLLGEAPVEVACQGGNYLQHHLVDVTMTVMTFASGVRGHIFVSWLHPYKEQKLVVVGDRKMIVFDDTQPLDKLQLYPHRVDWIERVPVAIKAEAEAVPLPDAEPLAQECRHFLECITTRQRPRTDGRNGVEVLRVLEACQQSLERGGAPVRLGATTAAAAPRYFAHATATIDPGCEIGEGTKIWHYSHIMPGARIGRGCNFGQNVLIARDVVIGDNVKIQNNVSVYEGVVLEDDVFCGPSMVFTNVINPRSHVSRKHEYRPTLVRRGATLGANATIICGHTVGRYAFIGAGAVVTKDVPDHALMLGAPARIAGWMCECGVRLTVSRRQGTCLDCGHRYRVEGERVEPIAEGTEA</sequence>
<dbReference type="InterPro" id="IPR051450">
    <property type="entry name" value="Gfo/Idh/MocA_Oxidoreductases"/>
</dbReference>
<name>A0A537KPT7_9BACT</name>
<evidence type="ECO:0000259" key="1">
    <source>
        <dbReference type="Pfam" id="PF01408"/>
    </source>
</evidence>
<dbReference type="InterPro" id="IPR011004">
    <property type="entry name" value="Trimer_LpxA-like_sf"/>
</dbReference>
<dbReference type="InterPro" id="IPR000683">
    <property type="entry name" value="Gfo/Idh/MocA-like_OxRdtase_N"/>
</dbReference>
<evidence type="ECO:0000313" key="4">
    <source>
        <dbReference type="Proteomes" id="UP000319353"/>
    </source>
</evidence>
<protein>
    <submittedName>
        <fullName evidence="3">Oxidoreductase</fullName>
    </submittedName>
</protein>
<accession>A0A537KPT7</accession>
<dbReference type="Proteomes" id="UP000319353">
    <property type="component" value="Unassembled WGS sequence"/>
</dbReference>
<dbReference type="SUPFAM" id="SSF51735">
    <property type="entry name" value="NAD(P)-binding Rossmann-fold domains"/>
    <property type="match status" value="1"/>
</dbReference>
<dbReference type="Gene3D" id="3.40.50.720">
    <property type="entry name" value="NAD(P)-binding Rossmann-like Domain"/>
    <property type="match status" value="1"/>
</dbReference>
<dbReference type="PANTHER" id="PTHR43377">
    <property type="entry name" value="BILIVERDIN REDUCTASE A"/>
    <property type="match status" value="1"/>
</dbReference>
<dbReference type="Pfam" id="PF14602">
    <property type="entry name" value="Hexapep_2"/>
    <property type="match status" value="1"/>
</dbReference>
<dbReference type="Gene3D" id="3.30.360.10">
    <property type="entry name" value="Dihydrodipicolinate Reductase, domain 2"/>
    <property type="match status" value="1"/>
</dbReference>
<reference evidence="3 4" key="1">
    <citation type="journal article" date="2019" name="Nat. Microbiol.">
        <title>Mediterranean grassland soil C-N compound turnover is dependent on rainfall and depth, and is mediated by genomically divergent microorganisms.</title>
        <authorList>
            <person name="Diamond S."/>
            <person name="Andeer P.F."/>
            <person name="Li Z."/>
            <person name="Crits-Christoph A."/>
            <person name="Burstein D."/>
            <person name="Anantharaman K."/>
            <person name="Lane K.R."/>
            <person name="Thomas B.C."/>
            <person name="Pan C."/>
            <person name="Northen T.R."/>
            <person name="Banfield J.F."/>
        </authorList>
    </citation>
    <scope>NUCLEOTIDE SEQUENCE [LARGE SCALE GENOMIC DNA]</scope>
    <source>
        <strain evidence="3">NP_4</strain>
    </source>
</reference>
<dbReference type="CDD" id="cd03358">
    <property type="entry name" value="LbH_WxcM_N_like"/>
    <property type="match status" value="1"/>
</dbReference>
<feature type="domain" description="GFO/IDH/MocA-like oxidoreductase" evidence="2">
    <location>
        <begin position="130"/>
        <end position="238"/>
    </location>
</feature>
<dbReference type="InterPro" id="IPR055170">
    <property type="entry name" value="GFO_IDH_MocA-like_dom"/>
</dbReference>
<dbReference type="Pfam" id="PF22725">
    <property type="entry name" value="GFO_IDH_MocA_C3"/>
    <property type="match status" value="1"/>
</dbReference>
<dbReference type="EMBL" id="VBAL01000198">
    <property type="protein sequence ID" value="TMI97767.1"/>
    <property type="molecule type" value="Genomic_DNA"/>
</dbReference>
<organism evidence="3 4">
    <name type="scientific">Candidatus Segetimicrobium genomatis</name>
    <dbReference type="NCBI Taxonomy" id="2569760"/>
    <lineage>
        <taxon>Bacteria</taxon>
        <taxon>Bacillati</taxon>
        <taxon>Candidatus Sysuimicrobiota</taxon>
        <taxon>Candidatus Sysuimicrobiia</taxon>
        <taxon>Candidatus Sysuimicrobiales</taxon>
        <taxon>Candidatus Segetimicrobiaceae</taxon>
        <taxon>Candidatus Segetimicrobium</taxon>
    </lineage>
</organism>
<dbReference type="SUPFAM" id="SSF55347">
    <property type="entry name" value="Glyceraldehyde-3-phosphate dehydrogenase-like, C-terminal domain"/>
    <property type="match status" value="1"/>
</dbReference>
<dbReference type="Pfam" id="PF01408">
    <property type="entry name" value="GFO_IDH_MocA"/>
    <property type="match status" value="1"/>
</dbReference>
<dbReference type="Pfam" id="PF00132">
    <property type="entry name" value="Hexapep"/>
    <property type="match status" value="1"/>
</dbReference>
<proteinExistence type="predicted"/>
<dbReference type="InterPro" id="IPR001451">
    <property type="entry name" value="Hexapep"/>
</dbReference>
<dbReference type="InterPro" id="IPR036291">
    <property type="entry name" value="NAD(P)-bd_dom_sf"/>
</dbReference>